<name>A0ABP0GI58_CLALP</name>
<sequence>MTLLTTTMTMNTRPECAVSKASTYGEEDENTHMAVVEVICQIETYTAKQKEHETTLKTLTRKNATSTEKPKSKEQLVPVTSGHQIPSNN</sequence>
<feature type="region of interest" description="Disordered" evidence="1">
    <location>
        <begin position="58"/>
        <end position="89"/>
    </location>
</feature>
<organism evidence="2 3">
    <name type="scientific">Clavelina lepadiformis</name>
    <name type="common">Light-bulb sea squirt</name>
    <name type="synonym">Ascidia lepadiformis</name>
    <dbReference type="NCBI Taxonomy" id="159417"/>
    <lineage>
        <taxon>Eukaryota</taxon>
        <taxon>Metazoa</taxon>
        <taxon>Chordata</taxon>
        <taxon>Tunicata</taxon>
        <taxon>Ascidiacea</taxon>
        <taxon>Aplousobranchia</taxon>
        <taxon>Clavelinidae</taxon>
        <taxon>Clavelina</taxon>
    </lineage>
</organism>
<proteinExistence type="predicted"/>
<dbReference type="EMBL" id="CAWYQH010000119">
    <property type="protein sequence ID" value="CAK8691433.1"/>
    <property type="molecule type" value="Genomic_DNA"/>
</dbReference>
<evidence type="ECO:0000256" key="1">
    <source>
        <dbReference type="SAM" id="MobiDB-lite"/>
    </source>
</evidence>
<evidence type="ECO:0000313" key="3">
    <source>
        <dbReference type="Proteomes" id="UP001642483"/>
    </source>
</evidence>
<keyword evidence="3" id="KW-1185">Reference proteome</keyword>
<protein>
    <submittedName>
        <fullName evidence="2">Uncharacterized protein</fullName>
    </submittedName>
</protein>
<feature type="compositionally biased region" description="Polar residues" evidence="1">
    <location>
        <begin position="58"/>
        <end position="67"/>
    </location>
</feature>
<comment type="caution">
    <text evidence="2">The sequence shown here is derived from an EMBL/GenBank/DDBJ whole genome shotgun (WGS) entry which is preliminary data.</text>
</comment>
<reference evidence="2 3" key="1">
    <citation type="submission" date="2024-02" db="EMBL/GenBank/DDBJ databases">
        <authorList>
            <person name="Daric V."/>
            <person name="Darras S."/>
        </authorList>
    </citation>
    <scope>NUCLEOTIDE SEQUENCE [LARGE SCALE GENOMIC DNA]</scope>
</reference>
<accession>A0ABP0GI58</accession>
<gene>
    <name evidence="2" type="ORF">CVLEPA_LOCUS24144</name>
</gene>
<dbReference type="Proteomes" id="UP001642483">
    <property type="component" value="Unassembled WGS sequence"/>
</dbReference>
<evidence type="ECO:0000313" key="2">
    <source>
        <dbReference type="EMBL" id="CAK8691433.1"/>
    </source>
</evidence>